<dbReference type="AlphaFoldDB" id="A0A4D6LP98"/>
<evidence type="ECO:0000313" key="2">
    <source>
        <dbReference type="EMBL" id="QCD90283.1"/>
    </source>
</evidence>
<name>A0A4D6LP98_VIGUN</name>
<evidence type="ECO:0000313" key="3">
    <source>
        <dbReference type="Proteomes" id="UP000501690"/>
    </source>
</evidence>
<evidence type="ECO:0000256" key="1">
    <source>
        <dbReference type="SAM" id="MobiDB-lite"/>
    </source>
</evidence>
<accession>A0A4D6LP98</accession>
<dbReference type="EMBL" id="CP039348">
    <property type="protein sequence ID" value="QCD90283.1"/>
    <property type="molecule type" value="Genomic_DNA"/>
</dbReference>
<feature type="compositionally biased region" description="Low complexity" evidence="1">
    <location>
        <begin position="125"/>
        <end position="135"/>
    </location>
</feature>
<keyword evidence="3" id="KW-1185">Reference proteome</keyword>
<gene>
    <name evidence="2" type="ORF">DEO72_LG4g1238</name>
</gene>
<reference evidence="2 3" key="1">
    <citation type="submission" date="2019-04" db="EMBL/GenBank/DDBJ databases">
        <title>An improved genome assembly and genetic linkage map for asparagus bean, Vigna unguiculata ssp. sesquipedialis.</title>
        <authorList>
            <person name="Xia Q."/>
            <person name="Zhang R."/>
            <person name="Dong Y."/>
        </authorList>
    </citation>
    <scope>NUCLEOTIDE SEQUENCE [LARGE SCALE GENOMIC DNA]</scope>
    <source>
        <tissue evidence="2">Leaf</tissue>
    </source>
</reference>
<feature type="region of interest" description="Disordered" evidence="1">
    <location>
        <begin position="125"/>
        <end position="151"/>
    </location>
</feature>
<sequence>MGGGVTEHGVQQLFEKTRAPPLSISLDPCTAHCLPTHRPHLYFTTPPHDWLPATLIDAGGVVLPLSGSTTLFSLTHRNVTSRDQRRRNACNFYRERRRCRDRSVSPTVPIPPFARGFLPGRSSARSVASPSQSFSCRTTSPPPWRELPTPLVRTGGASSPLICEVEQRPTTTMLLRLAGGSAADNFLSSLFRLDVADDEKCEGLCDVWDLTENEEWRLKVEDECGVCNSGGIGEWTIIVNIRVMEARVLLADFGDRRRQG</sequence>
<proteinExistence type="predicted"/>
<dbReference type="Proteomes" id="UP000501690">
    <property type="component" value="Linkage Group LG4"/>
</dbReference>
<protein>
    <submittedName>
        <fullName evidence="2">Uncharacterized protein</fullName>
    </submittedName>
</protein>
<organism evidence="2 3">
    <name type="scientific">Vigna unguiculata</name>
    <name type="common">Cowpea</name>
    <dbReference type="NCBI Taxonomy" id="3917"/>
    <lineage>
        <taxon>Eukaryota</taxon>
        <taxon>Viridiplantae</taxon>
        <taxon>Streptophyta</taxon>
        <taxon>Embryophyta</taxon>
        <taxon>Tracheophyta</taxon>
        <taxon>Spermatophyta</taxon>
        <taxon>Magnoliopsida</taxon>
        <taxon>eudicotyledons</taxon>
        <taxon>Gunneridae</taxon>
        <taxon>Pentapetalae</taxon>
        <taxon>rosids</taxon>
        <taxon>fabids</taxon>
        <taxon>Fabales</taxon>
        <taxon>Fabaceae</taxon>
        <taxon>Papilionoideae</taxon>
        <taxon>50 kb inversion clade</taxon>
        <taxon>NPAAA clade</taxon>
        <taxon>indigoferoid/millettioid clade</taxon>
        <taxon>Phaseoleae</taxon>
        <taxon>Vigna</taxon>
    </lineage>
</organism>